<dbReference type="SUPFAM" id="SSF51735">
    <property type="entry name" value="NAD(P)-binding Rossmann-fold domains"/>
    <property type="match status" value="1"/>
</dbReference>
<dbReference type="RefSeq" id="WP_194122124.1">
    <property type="nucleotide sequence ID" value="NZ_JACYGY010000001.1"/>
</dbReference>
<keyword evidence="2" id="KW-0560">Oxidoreductase</keyword>
<dbReference type="PRINTS" id="PR00080">
    <property type="entry name" value="SDRFAMILY"/>
</dbReference>
<dbReference type="Proteomes" id="UP000634134">
    <property type="component" value="Unassembled WGS sequence"/>
</dbReference>
<keyword evidence="5" id="KW-1185">Reference proteome</keyword>
<comment type="caution">
    <text evidence="4">The sequence shown here is derived from an EMBL/GenBank/DDBJ whole genome shotgun (WGS) entry which is preliminary data.</text>
</comment>
<dbReference type="InterPro" id="IPR002347">
    <property type="entry name" value="SDR_fam"/>
</dbReference>
<reference evidence="5" key="1">
    <citation type="submission" date="2023-07" db="EMBL/GenBank/DDBJ databases">
        <title>Dyadobacter sp. nov 'subterranea' isolated from contaminted grondwater.</title>
        <authorList>
            <person name="Szabo I."/>
            <person name="Al-Omari J."/>
            <person name="Szerdahelyi S.G."/>
            <person name="Rado J."/>
        </authorList>
    </citation>
    <scope>NUCLEOTIDE SEQUENCE [LARGE SCALE GENOMIC DNA]</scope>
    <source>
        <strain evidence="5">UP-52</strain>
    </source>
</reference>
<dbReference type="Pfam" id="PF00106">
    <property type="entry name" value="adh_short"/>
    <property type="match status" value="1"/>
</dbReference>
<sequence>MKQTIFITGASTGLGKATALLFAKKGWQVIATMRNIQDSLDWADIENISVLTLDVSNPEQIISVSKEVIEKFGPIDVVFNNAGYGLAGPLEGIEDEKLVRQLDTNLLGVLRVTKAFIEHFRENKKGLFITTTSIGGHVAIPFNSVYHATKFALEGWSESMWYELKPFGIKIKTVAPGGILTDFAGRSLDKGSHPAYEKNLSSFIGILSSPERRKNYSTAEQIAEVVYEAATDGTDQLRYIAGNDAKSFYALRKQTSDEEYMESAEKRFFGESK</sequence>
<name>A0ABR9WGJ1_9BACT</name>
<dbReference type="PANTHER" id="PTHR43976:SF16">
    <property type="entry name" value="SHORT-CHAIN DEHYDROGENASE_REDUCTASE FAMILY PROTEIN"/>
    <property type="match status" value="1"/>
</dbReference>
<dbReference type="InterPro" id="IPR051911">
    <property type="entry name" value="SDR_oxidoreductase"/>
</dbReference>
<gene>
    <name evidence="4" type="ORF">IEE83_19325</name>
</gene>
<evidence type="ECO:0000313" key="4">
    <source>
        <dbReference type="EMBL" id="MBE9464041.1"/>
    </source>
</evidence>
<evidence type="ECO:0000256" key="2">
    <source>
        <dbReference type="ARBA" id="ARBA00023002"/>
    </source>
</evidence>
<dbReference type="EMBL" id="JACYGY010000001">
    <property type="protein sequence ID" value="MBE9464041.1"/>
    <property type="molecule type" value="Genomic_DNA"/>
</dbReference>
<protein>
    <submittedName>
        <fullName evidence="4">SDR family oxidoreductase</fullName>
    </submittedName>
</protein>
<evidence type="ECO:0000313" key="5">
    <source>
        <dbReference type="Proteomes" id="UP000634134"/>
    </source>
</evidence>
<evidence type="ECO:0000256" key="3">
    <source>
        <dbReference type="RuleBase" id="RU000363"/>
    </source>
</evidence>
<organism evidence="4 5">
    <name type="scientific">Dyadobacter subterraneus</name>
    <dbReference type="NCBI Taxonomy" id="2773304"/>
    <lineage>
        <taxon>Bacteria</taxon>
        <taxon>Pseudomonadati</taxon>
        <taxon>Bacteroidota</taxon>
        <taxon>Cytophagia</taxon>
        <taxon>Cytophagales</taxon>
        <taxon>Spirosomataceae</taxon>
        <taxon>Dyadobacter</taxon>
    </lineage>
</organism>
<accession>A0ABR9WGJ1</accession>
<dbReference type="CDD" id="cd05374">
    <property type="entry name" value="17beta-HSD-like_SDR_c"/>
    <property type="match status" value="1"/>
</dbReference>
<comment type="similarity">
    <text evidence="1 3">Belongs to the short-chain dehydrogenases/reductases (SDR) family.</text>
</comment>
<dbReference type="Gene3D" id="3.40.50.720">
    <property type="entry name" value="NAD(P)-binding Rossmann-like Domain"/>
    <property type="match status" value="1"/>
</dbReference>
<evidence type="ECO:0000256" key="1">
    <source>
        <dbReference type="ARBA" id="ARBA00006484"/>
    </source>
</evidence>
<dbReference type="PRINTS" id="PR00081">
    <property type="entry name" value="GDHRDH"/>
</dbReference>
<proteinExistence type="inferred from homology"/>
<dbReference type="PANTHER" id="PTHR43976">
    <property type="entry name" value="SHORT CHAIN DEHYDROGENASE"/>
    <property type="match status" value="1"/>
</dbReference>
<dbReference type="InterPro" id="IPR036291">
    <property type="entry name" value="NAD(P)-bd_dom_sf"/>
</dbReference>